<dbReference type="PANTHER" id="PTHR12442">
    <property type="entry name" value="DYNEIN INTERMEDIATE CHAIN"/>
    <property type="match status" value="1"/>
</dbReference>
<keyword evidence="3" id="KW-0963">Cytoplasm</keyword>
<evidence type="ECO:0000256" key="11">
    <source>
        <dbReference type="ARBA" id="ARBA00023273"/>
    </source>
</evidence>
<accession>A0ABN7SP33</accession>
<keyword evidence="7" id="KW-0243">Dynein</keyword>
<feature type="region of interest" description="Disordered" evidence="12">
    <location>
        <begin position="174"/>
        <end position="195"/>
    </location>
</feature>
<evidence type="ECO:0000256" key="10">
    <source>
        <dbReference type="ARBA" id="ARBA00023212"/>
    </source>
</evidence>
<keyword evidence="9" id="KW-0505">Motor protein</keyword>
<feature type="compositionally biased region" description="Acidic residues" evidence="12">
    <location>
        <begin position="181"/>
        <end position="195"/>
    </location>
</feature>
<keyword evidence="8" id="KW-0969">Cilium</keyword>
<dbReference type="SUPFAM" id="SSF50978">
    <property type="entry name" value="WD40 repeat-like"/>
    <property type="match status" value="1"/>
</dbReference>
<evidence type="ECO:0000256" key="8">
    <source>
        <dbReference type="ARBA" id="ARBA00023069"/>
    </source>
</evidence>
<comment type="subcellular location">
    <subcellularLocation>
        <location evidence="1">Cytoplasm</location>
        <location evidence="1">Cytoskeleton</location>
        <location evidence="1">Cilium axoneme</location>
    </subcellularLocation>
</comment>
<dbReference type="EMBL" id="OU015566">
    <property type="protein sequence ID" value="CAG5105073.1"/>
    <property type="molecule type" value="Genomic_DNA"/>
</dbReference>
<evidence type="ECO:0000256" key="12">
    <source>
        <dbReference type="SAM" id="MobiDB-lite"/>
    </source>
</evidence>
<protein>
    <submittedName>
        <fullName evidence="13">Oidioi.mRNA.OKI2018_I69.chr1.g1810.t1.cds</fullName>
    </submittedName>
</protein>
<dbReference type="InterPro" id="IPR036322">
    <property type="entry name" value="WD40_repeat_dom_sf"/>
</dbReference>
<dbReference type="InterPro" id="IPR050687">
    <property type="entry name" value="Dynein_IC"/>
</dbReference>
<keyword evidence="5" id="KW-0493">Microtubule</keyword>
<comment type="similarity">
    <text evidence="2">Belongs to the dynein intermediate chain family.</text>
</comment>
<keyword evidence="4" id="KW-0853">WD repeat</keyword>
<keyword evidence="10" id="KW-0206">Cytoskeleton</keyword>
<evidence type="ECO:0000256" key="9">
    <source>
        <dbReference type="ARBA" id="ARBA00023175"/>
    </source>
</evidence>
<evidence type="ECO:0000256" key="5">
    <source>
        <dbReference type="ARBA" id="ARBA00022701"/>
    </source>
</evidence>
<name>A0ABN7SP33_OIKDI</name>
<keyword evidence="6" id="KW-0677">Repeat</keyword>
<evidence type="ECO:0000313" key="13">
    <source>
        <dbReference type="EMBL" id="CAG5105073.1"/>
    </source>
</evidence>
<evidence type="ECO:0000256" key="6">
    <source>
        <dbReference type="ARBA" id="ARBA00022737"/>
    </source>
</evidence>
<proteinExistence type="inferred from homology"/>
<dbReference type="Gene3D" id="2.130.10.10">
    <property type="entry name" value="YVTN repeat-like/Quinoprotein amine dehydrogenase"/>
    <property type="match status" value="1"/>
</dbReference>
<evidence type="ECO:0000256" key="2">
    <source>
        <dbReference type="ARBA" id="ARBA00011059"/>
    </source>
</evidence>
<reference evidence="13 14" key="1">
    <citation type="submission" date="2021-04" db="EMBL/GenBank/DDBJ databases">
        <authorList>
            <person name="Bliznina A."/>
        </authorList>
    </citation>
    <scope>NUCLEOTIDE SEQUENCE [LARGE SCALE GENOMIC DNA]</scope>
</reference>
<sequence length="195" mass="22001">MEYNPKDSNIILGGQFSGQVCIWDLRKNSPTPTDITAAEVAHRDPCHSALWIQSKTGTDFFSSSTDGTVKWWDTRKLSEPVEELILDPTKQLNPNAALGAMCLEYEPTMPTKFMVGTEQGTIIICNRQKNKPKMVEEEAPEEPADDPLTDIADELSRTLDAEKKKHTLLERQFTFELDQPASEDEEEEEQAEKAE</sequence>
<gene>
    <name evidence="13" type="ORF">OKIOD_LOCUS10575</name>
</gene>
<dbReference type="PANTHER" id="PTHR12442:SF7">
    <property type="entry name" value="DYNEIN AXONEMAL INTERMEDIATE CHAIN 2"/>
    <property type="match status" value="1"/>
</dbReference>
<keyword evidence="14" id="KW-1185">Reference proteome</keyword>
<evidence type="ECO:0000313" key="14">
    <source>
        <dbReference type="Proteomes" id="UP001158576"/>
    </source>
</evidence>
<dbReference type="InterPro" id="IPR015943">
    <property type="entry name" value="WD40/YVTN_repeat-like_dom_sf"/>
</dbReference>
<dbReference type="Proteomes" id="UP001158576">
    <property type="component" value="Chromosome 1"/>
</dbReference>
<organism evidence="13 14">
    <name type="scientific">Oikopleura dioica</name>
    <name type="common">Tunicate</name>
    <dbReference type="NCBI Taxonomy" id="34765"/>
    <lineage>
        <taxon>Eukaryota</taxon>
        <taxon>Metazoa</taxon>
        <taxon>Chordata</taxon>
        <taxon>Tunicata</taxon>
        <taxon>Appendicularia</taxon>
        <taxon>Copelata</taxon>
        <taxon>Oikopleuridae</taxon>
        <taxon>Oikopleura</taxon>
    </lineage>
</organism>
<evidence type="ECO:0000256" key="1">
    <source>
        <dbReference type="ARBA" id="ARBA00004430"/>
    </source>
</evidence>
<evidence type="ECO:0000256" key="3">
    <source>
        <dbReference type="ARBA" id="ARBA00022490"/>
    </source>
</evidence>
<evidence type="ECO:0000256" key="4">
    <source>
        <dbReference type="ARBA" id="ARBA00022574"/>
    </source>
</evidence>
<evidence type="ECO:0000256" key="7">
    <source>
        <dbReference type="ARBA" id="ARBA00023017"/>
    </source>
</evidence>
<keyword evidence="11" id="KW-0966">Cell projection</keyword>